<gene>
    <name evidence="1" type="ORF">FKG94_03060</name>
</gene>
<dbReference type="RefSeq" id="WP_142902730.1">
    <property type="nucleotide sequence ID" value="NZ_ML660088.1"/>
</dbReference>
<accession>A0A545U718</accession>
<evidence type="ECO:0000313" key="1">
    <source>
        <dbReference type="EMBL" id="TQV85183.1"/>
    </source>
</evidence>
<evidence type="ECO:0000313" key="2">
    <source>
        <dbReference type="Proteomes" id="UP000319732"/>
    </source>
</evidence>
<dbReference type="AlphaFoldDB" id="A0A545U718"/>
<dbReference type="Pfam" id="PF10983">
    <property type="entry name" value="DUF2793"/>
    <property type="match status" value="1"/>
</dbReference>
<name>A0A545U718_9GAMM</name>
<dbReference type="OrthoDB" id="564699at2"/>
<keyword evidence="2" id="KW-1185">Reference proteome</keyword>
<dbReference type="EMBL" id="VHSG01000004">
    <property type="protein sequence ID" value="TQV85183.1"/>
    <property type="molecule type" value="Genomic_DNA"/>
</dbReference>
<organism evidence="1 2">
    <name type="scientific">Exilibacterium tricleocarpae</name>
    <dbReference type="NCBI Taxonomy" id="2591008"/>
    <lineage>
        <taxon>Bacteria</taxon>
        <taxon>Pseudomonadati</taxon>
        <taxon>Pseudomonadota</taxon>
        <taxon>Gammaproteobacteria</taxon>
        <taxon>Cellvibrionales</taxon>
        <taxon>Cellvibrionaceae</taxon>
        <taxon>Exilibacterium</taxon>
    </lineage>
</organism>
<dbReference type="Proteomes" id="UP000319732">
    <property type="component" value="Unassembled WGS sequence"/>
</dbReference>
<reference evidence="1 2" key="1">
    <citation type="submission" date="2019-06" db="EMBL/GenBank/DDBJ databases">
        <title>Whole genome sequence for Cellvibrionaceae sp. R142.</title>
        <authorList>
            <person name="Wang G."/>
        </authorList>
    </citation>
    <scope>NUCLEOTIDE SEQUENCE [LARGE SCALE GENOMIC DNA]</scope>
    <source>
        <strain evidence="1 2">R142</strain>
    </source>
</reference>
<comment type="caution">
    <text evidence="1">The sequence shown here is derived from an EMBL/GenBank/DDBJ whole genome shotgun (WGS) entry which is preliminary data.</text>
</comment>
<proteinExistence type="predicted"/>
<dbReference type="InterPro" id="IPR021251">
    <property type="entry name" value="DUF2793"/>
</dbReference>
<protein>
    <submittedName>
        <fullName evidence="1">DUF2793 domain-containing protein</fullName>
    </submittedName>
</protein>
<sequence>MPATQGPGIGLYYGWDFDESGWDQQMTTNLRRLDIFNRATVLDRNLSAPPAMPTDGDTYIVGPAPTGLWAGHENEIAVWRDAETVWEFYTSPIGKPWYIDDESVLTVRKVAGWAAGVAV</sequence>